<evidence type="ECO:0000313" key="2">
    <source>
        <dbReference type="Proteomes" id="UP001054252"/>
    </source>
</evidence>
<keyword evidence="2" id="KW-1185">Reference proteome</keyword>
<comment type="caution">
    <text evidence="1">The sequence shown here is derived from an EMBL/GenBank/DDBJ whole genome shotgun (WGS) entry which is preliminary data.</text>
</comment>
<sequence>MIIDNLRFAAAEKLEFLEFEGVLTSSRGKAVKLCREELSKLETCPWAKRLLTSHHLWCTHANAHVNSALVEVKMERRILLEEINI</sequence>
<accession>A0AAV5KK19</accession>
<dbReference type="AlphaFoldDB" id="A0AAV5KK19"/>
<dbReference type="EMBL" id="BPVZ01000067">
    <property type="protein sequence ID" value="GKV24928.1"/>
    <property type="molecule type" value="Genomic_DNA"/>
</dbReference>
<dbReference type="Proteomes" id="UP001054252">
    <property type="component" value="Unassembled WGS sequence"/>
</dbReference>
<reference evidence="1 2" key="1">
    <citation type="journal article" date="2021" name="Commun. Biol.">
        <title>The genome of Shorea leprosula (Dipterocarpaceae) highlights the ecological relevance of drought in aseasonal tropical rainforests.</title>
        <authorList>
            <person name="Ng K.K.S."/>
            <person name="Kobayashi M.J."/>
            <person name="Fawcett J.A."/>
            <person name="Hatakeyama M."/>
            <person name="Paape T."/>
            <person name="Ng C.H."/>
            <person name="Ang C.C."/>
            <person name="Tnah L.H."/>
            <person name="Lee C.T."/>
            <person name="Nishiyama T."/>
            <person name="Sese J."/>
            <person name="O'Brien M.J."/>
            <person name="Copetti D."/>
            <person name="Mohd Noor M.I."/>
            <person name="Ong R.C."/>
            <person name="Putra M."/>
            <person name="Sireger I.Z."/>
            <person name="Indrioko S."/>
            <person name="Kosugi Y."/>
            <person name="Izuno A."/>
            <person name="Isagi Y."/>
            <person name="Lee S.L."/>
            <person name="Shimizu K.K."/>
        </authorList>
    </citation>
    <scope>NUCLEOTIDE SEQUENCE [LARGE SCALE GENOMIC DNA]</scope>
    <source>
        <strain evidence="1">214</strain>
    </source>
</reference>
<protein>
    <submittedName>
        <fullName evidence="1">Uncharacterized protein</fullName>
    </submittedName>
</protein>
<evidence type="ECO:0000313" key="1">
    <source>
        <dbReference type="EMBL" id="GKV24928.1"/>
    </source>
</evidence>
<name>A0AAV5KK19_9ROSI</name>
<organism evidence="1 2">
    <name type="scientific">Rubroshorea leprosula</name>
    <dbReference type="NCBI Taxonomy" id="152421"/>
    <lineage>
        <taxon>Eukaryota</taxon>
        <taxon>Viridiplantae</taxon>
        <taxon>Streptophyta</taxon>
        <taxon>Embryophyta</taxon>
        <taxon>Tracheophyta</taxon>
        <taxon>Spermatophyta</taxon>
        <taxon>Magnoliopsida</taxon>
        <taxon>eudicotyledons</taxon>
        <taxon>Gunneridae</taxon>
        <taxon>Pentapetalae</taxon>
        <taxon>rosids</taxon>
        <taxon>malvids</taxon>
        <taxon>Malvales</taxon>
        <taxon>Dipterocarpaceae</taxon>
        <taxon>Rubroshorea</taxon>
    </lineage>
</organism>
<gene>
    <name evidence="1" type="ORF">SLEP1_g34465</name>
</gene>
<proteinExistence type="predicted"/>